<dbReference type="AlphaFoldDB" id="A0AA86MC40"/>
<sequence>MDMINDVNFWREAITVGAFGLFAAITVWAYSRKRHSEFAEISDYVVQDDDTSGFEVRTK</sequence>
<keyword evidence="3" id="KW-1185">Reference proteome</keyword>
<dbReference type="RefSeq" id="WP_130557463.1">
    <property type="nucleotide sequence ID" value="NZ_AP028947.1"/>
</dbReference>
<dbReference type="EMBL" id="AP028947">
    <property type="protein sequence ID" value="BET27463.1"/>
    <property type="molecule type" value="Genomic_DNA"/>
</dbReference>
<protein>
    <submittedName>
        <fullName evidence="2">Uncharacterized protein</fullName>
    </submittedName>
</protein>
<name>A0AA86MC40_9BURK</name>
<evidence type="ECO:0000256" key="1">
    <source>
        <dbReference type="SAM" id="Phobius"/>
    </source>
</evidence>
<keyword evidence="1" id="KW-1133">Transmembrane helix</keyword>
<accession>A0AA86MC40</accession>
<evidence type="ECO:0000313" key="3">
    <source>
        <dbReference type="Proteomes" id="UP001329151"/>
    </source>
</evidence>
<dbReference type="Proteomes" id="UP001329151">
    <property type="component" value="Chromosome"/>
</dbReference>
<feature type="transmembrane region" description="Helical" evidence="1">
    <location>
        <begin position="12"/>
        <end position="30"/>
    </location>
</feature>
<evidence type="ECO:0000313" key="2">
    <source>
        <dbReference type="EMBL" id="BET27463.1"/>
    </source>
</evidence>
<keyword evidence="1" id="KW-0812">Transmembrane</keyword>
<reference evidence="2 3" key="1">
    <citation type="submission" date="2023-10" db="EMBL/GenBank/DDBJ databases">
        <title>Complete Genome Sequence of Limnobacter thiooxidans CS-K2T, Isolated from freshwater lake sediments in Bavaria, Germany.</title>
        <authorList>
            <person name="Naruki M."/>
            <person name="Watanabe A."/>
            <person name="Warashina T."/>
            <person name="Morita T."/>
            <person name="Arakawa K."/>
        </authorList>
    </citation>
    <scope>NUCLEOTIDE SEQUENCE [LARGE SCALE GENOMIC DNA]</scope>
    <source>
        <strain evidence="2 3">CS-K2</strain>
    </source>
</reference>
<proteinExistence type="predicted"/>
<organism evidence="2 3">
    <name type="scientific">Limnobacter thiooxidans</name>
    <dbReference type="NCBI Taxonomy" id="131080"/>
    <lineage>
        <taxon>Bacteria</taxon>
        <taxon>Pseudomonadati</taxon>
        <taxon>Pseudomonadota</taxon>
        <taxon>Betaproteobacteria</taxon>
        <taxon>Burkholderiales</taxon>
        <taxon>Burkholderiaceae</taxon>
        <taxon>Limnobacter</taxon>
    </lineage>
</organism>
<keyword evidence="1" id="KW-0472">Membrane</keyword>
<gene>
    <name evidence="2" type="ORF">RGQ30_29640</name>
</gene>
<dbReference type="KEGG" id="lto:RGQ30_29640"/>